<organism evidence="1 2">
    <name type="scientific">Chitinophaga caeni</name>
    <dbReference type="NCBI Taxonomy" id="2029983"/>
    <lineage>
        <taxon>Bacteria</taxon>
        <taxon>Pseudomonadati</taxon>
        <taxon>Bacteroidota</taxon>
        <taxon>Chitinophagia</taxon>
        <taxon>Chitinophagales</taxon>
        <taxon>Chitinophagaceae</taxon>
        <taxon>Chitinophaga</taxon>
    </lineage>
</organism>
<dbReference type="AlphaFoldDB" id="A0A291QZR6"/>
<name>A0A291QZR6_9BACT</name>
<evidence type="ECO:0000313" key="1">
    <source>
        <dbReference type="EMBL" id="ATL49382.1"/>
    </source>
</evidence>
<keyword evidence="2" id="KW-1185">Reference proteome</keyword>
<dbReference type="KEGG" id="cbae:COR50_20595"/>
<accession>A0A291QZR6</accession>
<proteinExistence type="predicted"/>
<dbReference type="Proteomes" id="UP000220133">
    <property type="component" value="Chromosome"/>
</dbReference>
<dbReference type="Pfam" id="PF09533">
    <property type="entry name" value="DUF2380"/>
    <property type="match status" value="1"/>
</dbReference>
<dbReference type="OrthoDB" id="5150063at2"/>
<evidence type="ECO:0000313" key="2">
    <source>
        <dbReference type="Proteomes" id="UP000220133"/>
    </source>
</evidence>
<dbReference type="InterPro" id="IPR011755">
    <property type="entry name" value="CHP02269_MYXXA"/>
</dbReference>
<sequence>MDAHHIFPQAQKFQSYFQKAGINIHDPKNLVWWERGAHRSAAGAYNNARSNFFRANPNGTGQQIQSFGESLMKQYGF</sequence>
<protein>
    <submittedName>
        <fullName evidence="1">Uncharacterized protein</fullName>
    </submittedName>
</protein>
<reference evidence="1 2" key="1">
    <citation type="submission" date="2017-10" db="EMBL/GenBank/DDBJ databases">
        <title>Paenichitinophaga pekingensis gen. nov., sp. nov., isolated from activated sludge.</title>
        <authorList>
            <person name="Jin D."/>
            <person name="Kong X."/>
            <person name="Deng Y."/>
            <person name="Bai Z."/>
        </authorList>
    </citation>
    <scope>NUCLEOTIDE SEQUENCE [LARGE SCALE GENOMIC DNA]</scope>
    <source>
        <strain evidence="1 2">13</strain>
    </source>
</reference>
<gene>
    <name evidence="1" type="ORF">COR50_20595</name>
</gene>
<dbReference type="EMBL" id="CP023777">
    <property type="protein sequence ID" value="ATL49382.1"/>
    <property type="molecule type" value="Genomic_DNA"/>
</dbReference>